<organism evidence="1">
    <name type="scientific">uncultured Pleomorphomonas sp</name>
    <dbReference type="NCBI Taxonomy" id="442121"/>
    <lineage>
        <taxon>Bacteria</taxon>
        <taxon>Pseudomonadati</taxon>
        <taxon>Pseudomonadota</taxon>
        <taxon>Alphaproteobacteria</taxon>
        <taxon>Hyphomicrobiales</taxon>
        <taxon>Pleomorphomonadaceae</taxon>
        <taxon>Pleomorphomonas</taxon>
        <taxon>environmental samples</taxon>
    </lineage>
</organism>
<sequence>MIPKHYELKPVEPVDTTGMIMTAALMCCGLCDRVISGMGGPGNGIVCEPCGELLKSGALRNIVTWEE</sequence>
<gene>
    <name evidence="1" type="ORF">KL86PLE_100306</name>
</gene>
<dbReference type="AlphaFoldDB" id="A0A212L2A6"/>
<name>A0A212L2A6_9HYPH</name>
<dbReference type="EMBL" id="FMJD01000002">
    <property type="protein sequence ID" value="SCM71682.1"/>
    <property type="molecule type" value="Genomic_DNA"/>
</dbReference>
<accession>A0A212L2A6</accession>
<protein>
    <submittedName>
        <fullName evidence="1">Uncharacterized protein</fullName>
    </submittedName>
</protein>
<dbReference type="RefSeq" id="WP_288199106.1">
    <property type="nucleotide sequence ID" value="NZ_LT608334.1"/>
</dbReference>
<proteinExistence type="predicted"/>
<reference evidence="1" key="1">
    <citation type="submission" date="2016-08" db="EMBL/GenBank/DDBJ databases">
        <authorList>
            <person name="Seilhamer J.J."/>
        </authorList>
    </citation>
    <scope>NUCLEOTIDE SEQUENCE</scope>
    <source>
        <strain evidence="1">86</strain>
    </source>
</reference>
<evidence type="ECO:0000313" key="1">
    <source>
        <dbReference type="EMBL" id="SCM71682.1"/>
    </source>
</evidence>